<dbReference type="EMBL" id="CP038498">
    <property type="protein sequence ID" value="QJA22372.1"/>
    <property type="molecule type" value="Genomic_DNA"/>
</dbReference>
<accession>A0ABX6LA78</accession>
<dbReference type="InterPro" id="IPR032721">
    <property type="entry name" value="Toxin-deaminase"/>
</dbReference>
<gene>
    <name evidence="1" type="ORF">E2566_00325</name>
</gene>
<organism evidence="1 2">
    <name type="scientific">Pectobacterium punjabense</name>
    <dbReference type="NCBI Taxonomy" id="2108399"/>
    <lineage>
        <taxon>Bacteria</taxon>
        <taxon>Pseudomonadati</taxon>
        <taxon>Pseudomonadota</taxon>
        <taxon>Gammaproteobacteria</taxon>
        <taxon>Enterobacterales</taxon>
        <taxon>Pectobacteriaceae</taxon>
        <taxon>Pectobacterium</taxon>
    </lineage>
</organism>
<dbReference type="Pfam" id="PF14424">
    <property type="entry name" value="Toxin-deaminase"/>
    <property type="match status" value="1"/>
</dbReference>
<name>A0ABX6LA78_9GAMM</name>
<evidence type="ECO:0000313" key="1">
    <source>
        <dbReference type="EMBL" id="QJA22372.1"/>
    </source>
</evidence>
<reference evidence="1 2" key="1">
    <citation type="submission" date="2019-04" db="EMBL/GenBank/DDBJ databases">
        <title>Whole Genome Sequencing of Pectobacterium punjabense SS95.</title>
        <authorList>
            <person name="Sarfraz S."/>
            <person name="Oulghazi S."/>
            <person name="Roques C."/>
            <person name="Vandecasteele C."/>
            <person name="Faure D."/>
        </authorList>
    </citation>
    <scope>NUCLEOTIDE SEQUENCE [LARGE SCALE GENOMIC DNA]</scope>
    <source>
        <strain evidence="1 2">SS95</strain>
    </source>
</reference>
<proteinExistence type="predicted"/>
<keyword evidence="2" id="KW-1185">Reference proteome</keyword>
<evidence type="ECO:0000313" key="2">
    <source>
        <dbReference type="Proteomes" id="UP000502681"/>
    </source>
</evidence>
<dbReference type="Proteomes" id="UP000502681">
    <property type="component" value="Chromosome"/>
</dbReference>
<sequence length="74" mass="8397">MSRNTDSEYKILDNLADRLGRNISAKGSVTPIFTERASCESCLGVMKKFQDRYPNINIDVLDNNHVRLIPKKKG</sequence>
<protein>
    <submittedName>
        <fullName evidence="1">Uncharacterized protein</fullName>
    </submittedName>
</protein>